<feature type="signal peptide" evidence="1">
    <location>
        <begin position="1"/>
        <end position="21"/>
    </location>
</feature>
<feature type="chain" id="PRO_5040872952" description="Pilus assembly protein PilP" evidence="1">
    <location>
        <begin position="22"/>
        <end position="123"/>
    </location>
</feature>
<gene>
    <name evidence="2" type="ORF">A6A20_10720</name>
</gene>
<evidence type="ECO:0000313" key="3">
    <source>
        <dbReference type="Proteomes" id="UP001155500"/>
    </source>
</evidence>
<dbReference type="EMBL" id="LWID01000001">
    <property type="protein sequence ID" value="MDG6896080.1"/>
    <property type="molecule type" value="Genomic_DNA"/>
</dbReference>
<organism evidence="2 3">
    <name type="scientific">Volucribacter amazonae</name>
    <dbReference type="NCBI Taxonomy" id="256731"/>
    <lineage>
        <taxon>Bacteria</taxon>
        <taxon>Pseudomonadati</taxon>
        <taxon>Pseudomonadota</taxon>
        <taxon>Gammaproteobacteria</taxon>
        <taxon>Pasteurellales</taxon>
        <taxon>Pasteurellaceae</taxon>
        <taxon>Volucribacter</taxon>
    </lineage>
</organism>
<keyword evidence="1" id="KW-0732">Signal</keyword>
<evidence type="ECO:0000313" key="2">
    <source>
        <dbReference type="EMBL" id="MDG6896080.1"/>
    </source>
</evidence>
<sequence>MRTPLLLFMFLVLIGLTQAFADPFNKASTTTPHLAQLNCHKEQKVLAQHIPFEDIQWVGIIQQAENISLLFSLPTQQVLQAKQGDFISQQRLQIQQVSTQQIRLLDWQQSLSCEQPNTRFIHF</sequence>
<comment type="caution">
    <text evidence="2">The sequence shown here is derived from an EMBL/GenBank/DDBJ whole genome shotgun (WGS) entry which is preliminary data.</text>
</comment>
<proteinExistence type="predicted"/>
<evidence type="ECO:0008006" key="4">
    <source>
        <dbReference type="Google" id="ProtNLM"/>
    </source>
</evidence>
<dbReference type="AlphaFoldDB" id="A0A9X4PIR0"/>
<dbReference type="InterPro" id="IPR007446">
    <property type="entry name" value="PilP"/>
</dbReference>
<dbReference type="Proteomes" id="UP001155500">
    <property type="component" value="Unassembled WGS sequence"/>
</dbReference>
<keyword evidence="3" id="KW-1185">Reference proteome</keyword>
<name>A0A9X4PIR0_9PAST</name>
<accession>A0A9X4PIR0</accession>
<evidence type="ECO:0000256" key="1">
    <source>
        <dbReference type="SAM" id="SignalP"/>
    </source>
</evidence>
<reference evidence="2" key="1">
    <citation type="submission" date="2016-03" db="EMBL/GenBank/DDBJ databases">
        <title>Co-evolution between Pasteurellaceae and their hosts.</title>
        <authorList>
            <person name="Hansen M.J."/>
            <person name="Bojesen A.M."/>
            <person name="Planet P."/>
        </authorList>
    </citation>
    <scope>NUCLEOTIDE SEQUENCE</scope>
    <source>
        <strain evidence="2">146/S8/89</strain>
    </source>
</reference>
<protein>
    <recommendedName>
        <fullName evidence="4">Pilus assembly protein PilP</fullName>
    </recommendedName>
</protein>
<dbReference type="RefSeq" id="WP_279573441.1">
    <property type="nucleotide sequence ID" value="NZ_LWID01000001.1"/>
</dbReference>
<dbReference type="Pfam" id="PF04351">
    <property type="entry name" value="PilP"/>
    <property type="match status" value="1"/>
</dbReference>
<dbReference type="Gene3D" id="2.30.30.830">
    <property type="match status" value="1"/>
</dbReference>